<keyword evidence="1" id="KW-1133">Transmembrane helix</keyword>
<evidence type="ECO:0000259" key="2">
    <source>
        <dbReference type="Pfam" id="PF19124"/>
    </source>
</evidence>
<name>A0A1R0XVI3_9BACL</name>
<evidence type="ECO:0000256" key="1">
    <source>
        <dbReference type="SAM" id="Phobius"/>
    </source>
</evidence>
<protein>
    <recommendedName>
        <fullName evidence="2">DUF5808 domain-containing protein</fullName>
    </recommendedName>
</protein>
<feature type="transmembrane region" description="Helical" evidence="1">
    <location>
        <begin position="6"/>
        <end position="24"/>
    </location>
</feature>
<feature type="transmembrane region" description="Helical" evidence="1">
    <location>
        <begin position="244"/>
        <end position="265"/>
    </location>
</feature>
<feature type="transmembrane region" description="Helical" evidence="1">
    <location>
        <begin position="216"/>
        <end position="238"/>
    </location>
</feature>
<evidence type="ECO:0000313" key="4">
    <source>
        <dbReference type="Proteomes" id="UP000187439"/>
    </source>
</evidence>
<dbReference type="Pfam" id="PF19124">
    <property type="entry name" value="DUF5808"/>
    <property type="match status" value="1"/>
</dbReference>
<evidence type="ECO:0000313" key="3">
    <source>
        <dbReference type="EMBL" id="OMD39056.1"/>
    </source>
</evidence>
<dbReference type="Proteomes" id="UP000187439">
    <property type="component" value="Unassembled WGS sequence"/>
</dbReference>
<gene>
    <name evidence="3" type="ORF">BSK52_17515</name>
</gene>
<feature type="transmembrane region" description="Helical" evidence="1">
    <location>
        <begin position="328"/>
        <end position="348"/>
    </location>
</feature>
<feature type="transmembrane region" description="Helical" evidence="1">
    <location>
        <begin position="83"/>
        <end position="101"/>
    </location>
</feature>
<dbReference type="InterPro" id="IPR043831">
    <property type="entry name" value="DUF5808"/>
</dbReference>
<keyword evidence="1" id="KW-0812">Transmembrane</keyword>
<dbReference type="AlphaFoldDB" id="A0A1R0XVI3"/>
<feature type="domain" description="DUF5808" evidence="2">
    <location>
        <begin position="301"/>
        <end position="326"/>
    </location>
</feature>
<dbReference type="RefSeq" id="WP_076120045.1">
    <property type="nucleotide sequence ID" value="NZ_MPTC01000015.1"/>
</dbReference>
<dbReference type="OrthoDB" id="157646at2"/>
<keyword evidence="1" id="KW-0472">Membrane</keyword>
<reference evidence="3 4" key="1">
    <citation type="submission" date="2016-10" db="EMBL/GenBank/DDBJ databases">
        <title>Paenibacillus species isolates.</title>
        <authorList>
            <person name="Beno S.M."/>
        </authorList>
    </citation>
    <scope>NUCLEOTIDE SEQUENCE [LARGE SCALE GENOMIC DNA]</scope>
    <source>
        <strain evidence="3 4">FSL H7-0710</strain>
    </source>
</reference>
<dbReference type="EMBL" id="MPTC01000015">
    <property type="protein sequence ID" value="OMD39056.1"/>
    <property type="molecule type" value="Genomic_DNA"/>
</dbReference>
<proteinExistence type="predicted"/>
<sequence>MAIFFFFIAVFIFVIMLLTFMSTLKPKDNLWFGVSLPGFALEDERLRELQISTGKMYKKYGFLLILFLIPILCLSSYISLPLIFFYVWTCAMVLLLRIPFIKAHRAATQLKRENEWFVGEKRMVRIDTKLSLLKKKMSLSLYWYIIPALIAALSFTIPVPEGGIEILRMAGGTALGLTVFFFVIAVSFNRMKPKVYTDDSETNIQLNQTNRRYWSLLWFGMAIINSCIAVITVYALSLNGTASTIVWSLGIFFFSVVPVLGIFYVHYKLKQFETTLLKGEHEILYTDDDEYWINGTTYNNPNDRSVMVPKRLGIGTTINIGTKTGKSIYYGLFVFVALLLIGTGWMGVQADFSTPTLTADGKGTVSIKYPMYNYSFAMKDVQELKLVDSYPSGGRRTNGVATDTVAIGNFKFEEYGKSKAYLVKNSPPYIVIKLPEVYVLYNAKDATETERTYAELQKGSGIFH</sequence>
<organism evidence="3 4">
    <name type="scientific">Paenibacillus odorifer</name>
    <dbReference type="NCBI Taxonomy" id="189426"/>
    <lineage>
        <taxon>Bacteria</taxon>
        <taxon>Bacillati</taxon>
        <taxon>Bacillota</taxon>
        <taxon>Bacilli</taxon>
        <taxon>Bacillales</taxon>
        <taxon>Paenibacillaceae</taxon>
        <taxon>Paenibacillus</taxon>
    </lineage>
</organism>
<accession>A0A1R0XVI3</accession>
<feature type="transmembrane region" description="Helical" evidence="1">
    <location>
        <begin position="141"/>
        <end position="160"/>
    </location>
</feature>
<feature type="transmembrane region" description="Helical" evidence="1">
    <location>
        <begin position="166"/>
        <end position="188"/>
    </location>
</feature>
<comment type="caution">
    <text evidence="3">The sequence shown here is derived from an EMBL/GenBank/DDBJ whole genome shotgun (WGS) entry which is preliminary data.</text>
</comment>